<keyword evidence="2" id="KW-1185">Reference proteome</keyword>
<sequence length="240" mass="25669">MRSAVVVFIALASVAGLVNGDDCTPEDNNVQETLFAALQKQLKSSNAEYIALPDFSKTDPLFGLITVEWKGAKAGNLSSLALTKLPSGSSSSLCKTVNGNTVERKLSINFGFENLEASFEEFVITTPLFNIGGQNTGIGLSGDSLLVTVDTVTNNNTCTAKLTEFTFTSWGSLQLNLGSGIVNYFLEKIFNNYFNTMVLNFLQEFGVAGMVNNAVTTYAGQIIDASGQQATVCQLVNLLN</sequence>
<dbReference type="EMBL" id="WIXP02000003">
    <property type="protein sequence ID" value="KAF6213454.1"/>
    <property type="molecule type" value="Genomic_DNA"/>
</dbReference>
<accession>A0A6A4K7S8</accession>
<evidence type="ECO:0000313" key="1">
    <source>
        <dbReference type="EMBL" id="KAF6213454.1"/>
    </source>
</evidence>
<dbReference type="AlphaFoldDB" id="A0A6A4K7S8"/>
<organism evidence="1 2">
    <name type="scientific">Apolygus lucorum</name>
    <name type="common">Small green plant bug</name>
    <name type="synonym">Lygocoris lucorum</name>
    <dbReference type="NCBI Taxonomy" id="248454"/>
    <lineage>
        <taxon>Eukaryota</taxon>
        <taxon>Metazoa</taxon>
        <taxon>Ecdysozoa</taxon>
        <taxon>Arthropoda</taxon>
        <taxon>Hexapoda</taxon>
        <taxon>Insecta</taxon>
        <taxon>Pterygota</taxon>
        <taxon>Neoptera</taxon>
        <taxon>Paraneoptera</taxon>
        <taxon>Hemiptera</taxon>
        <taxon>Heteroptera</taxon>
        <taxon>Panheteroptera</taxon>
        <taxon>Cimicomorpha</taxon>
        <taxon>Miridae</taxon>
        <taxon>Mirini</taxon>
        <taxon>Apolygus</taxon>
    </lineage>
</organism>
<evidence type="ECO:0000313" key="2">
    <source>
        <dbReference type="Proteomes" id="UP000466442"/>
    </source>
</evidence>
<comment type="caution">
    <text evidence="1">The sequence shown here is derived from an EMBL/GenBank/DDBJ whole genome shotgun (WGS) entry which is preliminary data.</text>
</comment>
<dbReference type="Proteomes" id="UP000466442">
    <property type="component" value="Unassembled WGS sequence"/>
</dbReference>
<name>A0A6A4K7S8_APOLU</name>
<reference evidence="1" key="1">
    <citation type="journal article" date="2021" name="Mol. Ecol. Resour.">
        <title>Apolygus lucorum genome provides insights into omnivorousness and mesophyll feeding.</title>
        <authorList>
            <person name="Liu Y."/>
            <person name="Liu H."/>
            <person name="Wang H."/>
            <person name="Huang T."/>
            <person name="Liu B."/>
            <person name="Yang B."/>
            <person name="Yin L."/>
            <person name="Li B."/>
            <person name="Zhang Y."/>
            <person name="Zhang S."/>
            <person name="Jiang F."/>
            <person name="Zhang X."/>
            <person name="Ren Y."/>
            <person name="Wang B."/>
            <person name="Wang S."/>
            <person name="Lu Y."/>
            <person name="Wu K."/>
            <person name="Fan W."/>
            <person name="Wang G."/>
        </authorList>
    </citation>
    <scope>NUCLEOTIDE SEQUENCE</scope>
    <source>
        <strain evidence="1">12Hb</strain>
    </source>
</reference>
<gene>
    <name evidence="1" type="ORF">GE061_011173</name>
</gene>
<protein>
    <submittedName>
        <fullName evidence="1">Uncharacterized protein</fullName>
    </submittedName>
</protein>
<proteinExistence type="predicted"/>